<evidence type="ECO:0000313" key="3">
    <source>
        <dbReference type="EMBL" id="GGL47131.1"/>
    </source>
</evidence>
<keyword evidence="1" id="KW-0472">Membrane</keyword>
<dbReference type="EMBL" id="BMPG01000001">
    <property type="protein sequence ID" value="GGL47131.1"/>
    <property type="molecule type" value="Genomic_DNA"/>
</dbReference>
<protein>
    <recommendedName>
        <fullName evidence="2">DUF7847 domain-containing protein</fullName>
    </recommendedName>
</protein>
<name>A0A830FEE4_9EURY</name>
<organism evidence="3 4">
    <name type="scientific">Halocalculus aciditolerans</name>
    <dbReference type="NCBI Taxonomy" id="1383812"/>
    <lineage>
        <taxon>Archaea</taxon>
        <taxon>Methanobacteriati</taxon>
        <taxon>Methanobacteriota</taxon>
        <taxon>Stenosarchaea group</taxon>
        <taxon>Halobacteria</taxon>
        <taxon>Halobacteriales</taxon>
        <taxon>Halobacteriaceae</taxon>
        <taxon>Halocalculus</taxon>
    </lineage>
</organism>
<feature type="domain" description="DUF7847" evidence="2">
    <location>
        <begin position="1"/>
        <end position="241"/>
    </location>
</feature>
<reference evidence="3" key="1">
    <citation type="journal article" date="2014" name="Int. J. Syst. Evol. Microbiol.">
        <title>Complete genome sequence of Corynebacterium casei LMG S-19264T (=DSM 44701T), isolated from a smear-ripened cheese.</title>
        <authorList>
            <consortium name="US DOE Joint Genome Institute (JGI-PGF)"/>
            <person name="Walter F."/>
            <person name="Albersmeier A."/>
            <person name="Kalinowski J."/>
            <person name="Ruckert C."/>
        </authorList>
    </citation>
    <scope>NUCLEOTIDE SEQUENCE</scope>
    <source>
        <strain evidence="3">JCM 19596</strain>
    </source>
</reference>
<dbReference type="Pfam" id="PF25231">
    <property type="entry name" value="DUF7847"/>
    <property type="match status" value="1"/>
</dbReference>
<feature type="transmembrane region" description="Helical" evidence="1">
    <location>
        <begin position="173"/>
        <end position="196"/>
    </location>
</feature>
<feature type="transmembrane region" description="Helical" evidence="1">
    <location>
        <begin position="93"/>
        <end position="117"/>
    </location>
</feature>
<feature type="transmembrane region" description="Helical" evidence="1">
    <location>
        <begin position="53"/>
        <end position="72"/>
    </location>
</feature>
<evidence type="ECO:0000259" key="2">
    <source>
        <dbReference type="Pfam" id="PF25231"/>
    </source>
</evidence>
<evidence type="ECO:0000313" key="4">
    <source>
        <dbReference type="Proteomes" id="UP000607197"/>
    </source>
</evidence>
<keyword evidence="1" id="KW-1133">Transmembrane helix</keyword>
<gene>
    <name evidence="3" type="ORF">GCM10009039_01750</name>
</gene>
<keyword evidence="4" id="KW-1185">Reference proteome</keyword>
<comment type="caution">
    <text evidence="3">The sequence shown here is derived from an EMBL/GenBank/DDBJ whole genome shotgun (WGS) entry which is preliminary data.</text>
</comment>
<feature type="transmembrane region" description="Helical" evidence="1">
    <location>
        <begin position="216"/>
        <end position="234"/>
    </location>
</feature>
<dbReference type="RefSeq" id="WP_188974886.1">
    <property type="nucleotide sequence ID" value="NZ_BMPG01000001.1"/>
</dbReference>
<keyword evidence="1" id="KW-0812">Transmembrane</keyword>
<accession>A0A830FEE4</accession>
<dbReference type="AlphaFoldDB" id="A0A830FEE4"/>
<reference evidence="3" key="2">
    <citation type="submission" date="2020-09" db="EMBL/GenBank/DDBJ databases">
        <authorList>
            <person name="Sun Q."/>
            <person name="Ohkuma M."/>
        </authorList>
    </citation>
    <scope>NUCLEOTIDE SEQUENCE</scope>
    <source>
        <strain evidence="3">JCM 19596</strain>
    </source>
</reference>
<evidence type="ECO:0000256" key="1">
    <source>
        <dbReference type="SAM" id="Phobius"/>
    </source>
</evidence>
<sequence length="260" mass="26338">MVVFSALRDAVGVFRRRPVLLPVVAALLLVPQLLSLARVVPATSDLGPLLQVVQFVAGPFFVVPALGLLDDATADTEPGGETRLDLDAATDGFAANVVSLVGANAILLLGAVAWAIATVVVSALLSVLGLALGFLVLVAAIPLVQFVDVAVVVGDSRAVDAVKESVGLATDHFGAAVGFLVVRLGISALAAAPFFLVSNALPPRIVADGPLHLTPLAVATGVFALAVTAVLVGYRVCVYRALTAADGTVETAGYTSRAGD</sequence>
<feature type="transmembrane region" description="Helical" evidence="1">
    <location>
        <begin position="123"/>
        <end position="153"/>
    </location>
</feature>
<dbReference type="InterPro" id="IPR057169">
    <property type="entry name" value="DUF7847"/>
</dbReference>
<dbReference type="Proteomes" id="UP000607197">
    <property type="component" value="Unassembled WGS sequence"/>
</dbReference>
<proteinExistence type="predicted"/>